<dbReference type="InterPro" id="IPR005119">
    <property type="entry name" value="LysR_subst-bd"/>
</dbReference>
<dbReference type="PANTHER" id="PTHR30537">
    <property type="entry name" value="HTH-TYPE TRANSCRIPTIONAL REGULATOR"/>
    <property type="match status" value="1"/>
</dbReference>
<dbReference type="Gene3D" id="3.40.190.290">
    <property type="match status" value="1"/>
</dbReference>
<reference evidence="6 7" key="1">
    <citation type="submission" date="2022-05" db="EMBL/GenBank/DDBJ databases">
        <authorList>
            <person name="Park J.-S."/>
        </authorList>
    </citation>
    <scope>NUCLEOTIDE SEQUENCE [LARGE SCALE GENOMIC DNA]</scope>
    <source>
        <strain evidence="6 7">2012CJ34-2</strain>
    </source>
</reference>
<keyword evidence="2" id="KW-0805">Transcription regulation</keyword>
<sequence length="303" mass="33928">MDLNAVNIFISVAETGSLSAASRKLDLPVSTISRRIQALEKQLDARLMERSTRRMQLTLAGEDLYDSCVSAISALKDAESSLTNRRDLPSGVVRIVLPRGYSQYLFLPLIQRFRRYYPDISIRIASQSQDNDLISGAADILFCTEPQDDHRSVAKPLIEFRHQLVCAPSYKQQVVSLEQPEDLLQYDCILYGAACKPGVWLLERKDQSTSTSRILPPDETVFDCYSLVQEAIVAGMGIGELPSLMAGPLCEQGLLVPLMPEWTMKKSSLDAIIPSHRQLTRAARVFMDFIEEYLSSAINWPLV</sequence>
<feature type="domain" description="HTH lysR-type" evidence="5">
    <location>
        <begin position="1"/>
        <end position="58"/>
    </location>
</feature>
<dbReference type="InterPro" id="IPR058163">
    <property type="entry name" value="LysR-type_TF_proteobact-type"/>
</dbReference>
<dbReference type="Pfam" id="PF03466">
    <property type="entry name" value="LysR_substrate"/>
    <property type="match status" value="1"/>
</dbReference>
<dbReference type="Gene3D" id="1.10.10.10">
    <property type="entry name" value="Winged helix-like DNA-binding domain superfamily/Winged helix DNA-binding domain"/>
    <property type="match status" value="1"/>
</dbReference>
<comment type="similarity">
    <text evidence="1">Belongs to the LysR transcriptional regulatory family.</text>
</comment>
<protein>
    <submittedName>
        <fullName evidence="6">LysR family transcriptional regulator</fullName>
    </submittedName>
</protein>
<keyword evidence="3" id="KW-0238">DNA-binding</keyword>
<dbReference type="SUPFAM" id="SSF53850">
    <property type="entry name" value="Periplasmic binding protein-like II"/>
    <property type="match status" value="1"/>
</dbReference>
<evidence type="ECO:0000256" key="2">
    <source>
        <dbReference type="ARBA" id="ARBA00023015"/>
    </source>
</evidence>
<proteinExistence type="inferred from homology"/>
<keyword evidence="7" id="KW-1185">Reference proteome</keyword>
<organism evidence="6 7">
    <name type="scientific">Parendozoicomonas callyspongiae</name>
    <dbReference type="NCBI Taxonomy" id="2942213"/>
    <lineage>
        <taxon>Bacteria</taxon>
        <taxon>Pseudomonadati</taxon>
        <taxon>Pseudomonadota</taxon>
        <taxon>Gammaproteobacteria</taxon>
        <taxon>Oceanospirillales</taxon>
        <taxon>Endozoicomonadaceae</taxon>
        <taxon>Parendozoicomonas</taxon>
    </lineage>
</organism>
<name>A0ABT0PKD5_9GAMM</name>
<comment type="caution">
    <text evidence="6">The sequence shown here is derived from an EMBL/GenBank/DDBJ whole genome shotgun (WGS) entry which is preliminary data.</text>
</comment>
<dbReference type="InterPro" id="IPR036390">
    <property type="entry name" value="WH_DNA-bd_sf"/>
</dbReference>
<dbReference type="SUPFAM" id="SSF46785">
    <property type="entry name" value="Winged helix' DNA-binding domain"/>
    <property type="match status" value="1"/>
</dbReference>
<dbReference type="Proteomes" id="UP001203338">
    <property type="component" value="Unassembled WGS sequence"/>
</dbReference>
<dbReference type="InterPro" id="IPR036388">
    <property type="entry name" value="WH-like_DNA-bd_sf"/>
</dbReference>
<dbReference type="CDD" id="cd08422">
    <property type="entry name" value="PBP2_CrgA_like"/>
    <property type="match status" value="1"/>
</dbReference>
<evidence type="ECO:0000256" key="1">
    <source>
        <dbReference type="ARBA" id="ARBA00009437"/>
    </source>
</evidence>
<dbReference type="PROSITE" id="PS50931">
    <property type="entry name" value="HTH_LYSR"/>
    <property type="match status" value="1"/>
</dbReference>
<evidence type="ECO:0000259" key="5">
    <source>
        <dbReference type="PROSITE" id="PS50931"/>
    </source>
</evidence>
<dbReference type="EMBL" id="JAMFLX010000025">
    <property type="protein sequence ID" value="MCL6271436.1"/>
    <property type="molecule type" value="Genomic_DNA"/>
</dbReference>
<dbReference type="PANTHER" id="PTHR30537:SF5">
    <property type="entry name" value="HTH-TYPE TRANSCRIPTIONAL ACTIVATOR TTDR-RELATED"/>
    <property type="match status" value="1"/>
</dbReference>
<keyword evidence="4" id="KW-0804">Transcription</keyword>
<dbReference type="InterPro" id="IPR000847">
    <property type="entry name" value="LysR_HTH_N"/>
</dbReference>
<gene>
    <name evidence="6" type="ORF">M3P05_16060</name>
</gene>
<dbReference type="RefSeq" id="WP_249701047.1">
    <property type="nucleotide sequence ID" value="NZ_JAMFLX010000025.1"/>
</dbReference>
<dbReference type="Pfam" id="PF00126">
    <property type="entry name" value="HTH_1"/>
    <property type="match status" value="1"/>
</dbReference>
<evidence type="ECO:0000313" key="6">
    <source>
        <dbReference type="EMBL" id="MCL6271436.1"/>
    </source>
</evidence>
<evidence type="ECO:0000313" key="7">
    <source>
        <dbReference type="Proteomes" id="UP001203338"/>
    </source>
</evidence>
<evidence type="ECO:0000256" key="4">
    <source>
        <dbReference type="ARBA" id="ARBA00023163"/>
    </source>
</evidence>
<accession>A0ABT0PKD5</accession>
<evidence type="ECO:0000256" key="3">
    <source>
        <dbReference type="ARBA" id="ARBA00023125"/>
    </source>
</evidence>